<dbReference type="InParanoid" id="A0A1E7EQ31"/>
<gene>
    <name evidence="8" type="ORF">FRACYDRAFT_197165</name>
</gene>
<reference evidence="8 9" key="1">
    <citation type="submission" date="2016-09" db="EMBL/GenBank/DDBJ databases">
        <title>Extensive genetic diversity and differential bi-allelic expression allows diatom success in the polar Southern Ocean.</title>
        <authorList>
            <consortium name="DOE Joint Genome Institute"/>
            <person name="Mock T."/>
            <person name="Otillar R.P."/>
            <person name="Strauss J."/>
            <person name="Dupont C."/>
            <person name="Frickenhaus S."/>
            <person name="Maumus F."/>
            <person name="Mcmullan M."/>
            <person name="Sanges R."/>
            <person name="Schmutz J."/>
            <person name="Toseland A."/>
            <person name="Valas R."/>
            <person name="Veluchamy A."/>
            <person name="Ward B.J."/>
            <person name="Allen A."/>
            <person name="Barry K."/>
            <person name="Falciatore A."/>
            <person name="Ferrante M."/>
            <person name="Fortunato A.E."/>
            <person name="Gloeckner G."/>
            <person name="Gruber A."/>
            <person name="Hipkin R."/>
            <person name="Janech M."/>
            <person name="Kroth P."/>
            <person name="Leese F."/>
            <person name="Lindquist E."/>
            <person name="Lyon B.R."/>
            <person name="Martin J."/>
            <person name="Mayer C."/>
            <person name="Parker M."/>
            <person name="Quesneville H."/>
            <person name="Raymond J."/>
            <person name="Uhlig C."/>
            <person name="Valentin K.U."/>
            <person name="Worden A.Z."/>
            <person name="Armbrust E.V."/>
            <person name="Bowler C."/>
            <person name="Green B."/>
            <person name="Moulton V."/>
            <person name="Van Oosterhout C."/>
            <person name="Grigoriev I."/>
        </authorList>
    </citation>
    <scope>NUCLEOTIDE SEQUENCE [LARGE SCALE GENOMIC DNA]</scope>
    <source>
        <strain evidence="8 9">CCMP1102</strain>
    </source>
</reference>
<dbReference type="InterPro" id="IPR003604">
    <property type="entry name" value="Matrin/U1-like-C_Znf_C2H2"/>
</dbReference>
<dbReference type="InterPro" id="IPR013085">
    <property type="entry name" value="U1-CZ_Znf_C2H2"/>
</dbReference>
<comment type="subcellular location">
    <subcellularLocation>
        <location evidence="1">Nucleus</location>
    </subcellularLocation>
</comment>
<evidence type="ECO:0000256" key="2">
    <source>
        <dbReference type="ARBA" id="ARBA00022723"/>
    </source>
</evidence>
<dbReference type="Proteomes" id="UP000095751">
    <property type="component" value="Unassembled WGS sequence"/>
</dbReference>
<dbReference type="InterPro" id="IPR040023">
    <property type="entry name" value="WBP4"/>
</dbReference>
<evidence type="ECO:0000256" key="1">
    <source>
        <dbReference type="ARBA" id="ARBA00004123"/>
    </source>
</evidence>
<evidence type="ECO:0000313" key="8">
    <source>
        <dbReference type="EMBL" id="OEU07907.1"/>
    </source>
</evidence>
<dbReference type="GO" id="GO:0003723">
    <property type="term" value="F:RNA binding"/>
    <property type="evidence" value="ECO:0007669"/>
    <property type="project" value="TreeGrafter"/>
</dbReference>
<dbReference type="InterPro" id="IPR036236">
    <property type="entry name" value="Znf_C2H2_sf"/>
</dbReference>
<feature type="region of interest" description="Disordered" evidence="6">
    <location>
        <begin position="400"/>
        <end position="432"/>
    </location>
</feature>
<evidence type="ECO:0000259" key="7">
    <source>
        <dbReference type="PROSITE" id="PS50171"/>
    </source>
</evidence>
<evidence type="ECO:0000256" key="5">
    <source>
        <dbReference type="ARBA" id="ARBA00023242"/>
    </source>
</evidence>
<feature type="region of interest" description="Disordered" evidence="6">
    <location>
        <begin position="39"/>
        <end position="62"/>
    </location>
</feature>
<evidence type="ECO:0000256" key="3">
    <source>
        <dbReference type="ARBA" id="ARBA00022771"/>
    </source>
</evidence>
<dbReference type="PROSITE" id="PS50171">
    <property type="entry name" value="ZF_MATRIN"/>
    <property type="match status" value="1"/>
</dbReference>
<keyword evidence="2" id="KW-0479">Metal-binding</keyword>
<feature type="compositionally biased region" description="Basic residues" evidence="6">
    <location>
        <begin position="409"/>
        <end position="426"/>
    </location>
</feature>
<feature type="domain" description="Matrin-type" evidence="7">
    <location>
        <begin position="16"/>
        <end position="47"/>
    </location>
</feature>
<keyword evidence="4" id="KW-0862">Zinc</keyword>
<organism evidence="8 9">
    <name type="scientific">Fragilariopsis cylindrus CCMP1102</name>
    <dbReference type="NCBI Taxonomy" id="635003"/>
    <lineage>
        <taxon>Eukaryota</taxon>
        <taxon>Sar</taxon>
        <taxon>Stramenopiles</taxon>
        <taxon>Ochrophyta</taxon>
        <taxon>Bacillariophyta</taxon>
        <taxon>Bacillariophyceae</taxon>
        <taxon>Bacillariophycidae</taxon>
        <taxon>Bacillariales</taxon>
        <taxon>Bacillariaceae</taxon>
        <taxon>Fragilariopsis</taxon>
    </lineage>
</organism>
<dbReference type="GO" id="GO:0008270">
    <property type="term" value="F:zinc ion binding"/>
    <property type="evidence" value="ECO:0007669"/>
    <property type="project" value="UniProtKB-KW"/>
</dbReference>
<dbReference type="KEGG" id="fcy:FRACYDRAFT_197165"/>
<evidence type="ECO:0000256" key="4">
    <source>
        <dbReference type="ARBA" id="ARBA00022833"/>
    </source>
</evidence>
<keyword evidence="5" id="KW-0539">Nucleus</keyword>
<dbReference type="Pfam" id="PF06220">
    <property type="entry name" value="zf-U1"/>
    <property type="match status" value="1"/>
</dbReference>
<dbReference type="SMART" id="SM00451">
    <property type="entry name" value="ZnF_U1"/>
    <property type="match status" value="1"/>
</dbReference>
<keyword evidence="3" id="KW-0863">Zinc-finger</keyword>
<feature type="compositionally biased region" description="Basic residues" evidence="6">
    <location>
        <begin position="121"/>
        <end position="133"/>
    </location>
</feature>
<dbReference type="AlphaFoldDB" id="A0A1E7EQ31"/>
<dbReference type="EMBL" id="KV784383">
    <property type="protein sequence ID" value="OEU07907.1"/>
    <property type="molecule type" value="Genomic_DNA"/>
</dbReference>
<feature type="compositionally biased region" description="Basic and acidic residues" evidence="6">
    <location>
        <begin position="39"/>
        <end position="61"/>
    </location>
</feature>
<dbReference type="GO" id="GO:0000398">
    <property type="term" value="P:mRNA splicing, via spliceosome"/>
    <property type="evidence" value="ECO:0007669"/>
    <property type="project" value="InterPro"/>
</dbReference>
<dbReference type="GO" id="GO:0071011">
    <property type="term" value="C:precatalytic spliceosome"/>
    <property type="evidence" value="ECO:0007669"/>
    <property type="project" value="TreeGrafter"/>
</dbReference>
<protein>
    <recommendedName>
        <fullName evidence="7">Matrin-type domain-containing protein</fullName>
    </recommendedName>
</protein>
<dbReference type="PANTHER" id="PTHR13173">
    <property type="entry name" value="WW DOMAIN BINDING PROTEIN 4"/>
    <property type="match status" value="1"/>
</dbReference>
<dbReference type="SUPFAM" id="SSF57667">
    <property type="entry name" value="beta-beta-alpha zinc fingers"/>
    <property type="match status" value="1"/>
</dbReference>
<dbReference type="PANTHER" id="PTHR13173:SF10">
    <property type="entry name" value="WW DOMAIN-BINDING PROTEIN 4"/>
    <property type="match status" value="1"/>
</dbReference>
<feature type="compositionally biased region" description="Basic and acidic residues" evidence="6">
    <location>
        <begin position="324"/>
        <end position="359"/>
    </location>
</feature>
<dbReference type="InterPro" id="IPR000690">
    <property type="entry name" value="Matrin/U1-C_Znf_C2H2"/>
</dbReference>
<proteinExistence type="predicted"/>
<sequence length="432" mass="47945">MSSQQPKQSWQHDERHYCSVCNAWMGSDRQSILIHENGKKHQENVERALQDKRVNKQKEGQAQKFLADSLKQMEAAAAALAGGGTGTGAGIVANNSQHQQQGGTGPQPPPIPSNNHAYHSLPHHHNHYHRHHPPPPPPHPNAIENDCDAAITQQKTTTTYLEGPVFFGLLCEEMPVEIWSGPSSYSGLEKRLSKNSVFWKDSLVVAVVMTNNSKVKAATDEEVDEDDDGIQRPIIHVSYLKTLDDTEETIEKNVSVDRIRIVLGGDKTIPDTIEACRLLALGGEEVQVSNNNNNNDQDDAKMMEATGLSGWSTVTIKKTSILQESRDEKEKLKEQRRQVRADREAEQRRTEARRMEEAKVSNADDSALGAYDVWGKGEYKGIDISKELDCPIEETAKRLAGASSTKGKISFKKRTRKKGAGMARRKTSADDD</sequence>
<keyword evidence="9" id="KW-1185">Reference proteome</keyword>
<dbReference type="Gene3D" id="3.30.160.60">
    <property type="entry name" value="Classic Zinc Finger"/>
    <property type="match status" value="1"/>
</dbReference>
<evidence type="ECO:0000313" key="9">
    <source>
        <dbReference type="Proteomes" id="UP000095751"/>
    </source>
</evidence>
<name>A0A1E7EQ31_9STRA</name>
<accession>A0A1E7EQ31</accession>
<dbReference type="OrthoDB" id="191651at2759"/>
<evidence type="ECO:0000256" key="6">
    <source>
        <dbReference type="SAM" id="MobiDB-lite"/>
    </source>
</evidence>
<feature type="region of interest" description="Disordered" evidence="6">
    <location>
        <begin position="324"/>
        <end position="362"/>
    </location>
</feature>
<feature type="region of interest" description="Disordered" evidence="6">
    <location>
        <begin position="89"/>
        <end position="143"/>
    </location>
</feature>